<evidence type="ECO:0000313" key="1">
    <source>
        <dbReference type="EnsemblProtists" id="PYU1_T002769"/>
    </source>
</evidence>
<dbReference type="EnsemblProtists" id="PYU1_T002769">
    <property type="protein sequence ID" value="PYU1_T002769"/>
    <property type="gene ID" value="PYU1_G002766"/>
</dbReference>
<reference evidence="2" key="1">
    <citation type="journal article" date="2010" name="Genome Biol.">
        <title>Genome sequence of the necrotrophic plant pathogen Pythium ultimum reveals original pathogenicity mechanisms and effector repertoire.</title>
        <authorList>
            <person name="Levesque C.A."/>
            <person name="Brouwer H."/>
            <person name="Cano L."/>
            <person name="Hamilton J.P."/>
            <person name="Holt C."/>
            <person name="Huitema E."/>
            <person name="Raffaele S."/>
            <person name="Robideau G.P."/>
            <person name="Thines M."/>
            <person name="Win J."/>
            <person name="Zerillo M.M."/>
            <person name="Beakes G.W."/>
            <person name="Boore J.L."/>
            <person name="Busam D."/>
            <person name="Dumas B."/>
            <person name="Ferriera S."/>
            <person name="Fuerstenberg S.I."/>
            <person name="Gachon C.M."/>
            <person name="Gaulin E."/>
            <person name="Govers F."/>
            <person name="Grenville-Briggs L."/>
            <person name="Horner N."/>
            <person name="Hostetler J."/>
            <person name="Jiang R.H."/>
            <person name="Johnson J."/>
            <person name="Krajaejun T."/>
            <person name="Lin H."/>
            <person name="Meijer H.J."/>
            <person name="Moore B."/>
            <person name="Morris P."/>
            <person name="Phuntmart V."/>
            <person name="Puiu D."/>
            <person name="Shetty J."/>
            <person name="Stajich J.E."/>
            <person name="Tripathy S."/>
            <person name="Wawra S."/>
            <person name="van West P."/>
            <person name="Whitty B.R."/>
            <person name="Coutinho P.M."/>
            <person name="Henrissat B."/>
            <person name="Martin F."/>
            <person name="Thomas P.D."/>
            <person name="Tyler B.M."/>
            <person name="De Vries R.P."/>
            <person name="Kamoun S."/>
            <person name="Yandell M."/>
            <person name="Tisserat N."/>
            <person name="Buell C.R."/>
        </authorList>
    </citation>
    <scope>NUCLEOTIDE SEQUENCE</scope>
    <source>
        <strain evidence="2">DAOM:BR144</strain>
    </source>
</reference>
<dbReference type="AlphaFoldDB" id="K3WCS8"/>
<accession>K3WCS8</accession>
<dbReference type="HOGENOM" id="CLU_2693238_0_0_1"/>
<dbReference type="VEuPathDB" id="FungiDB:PYU1_G002766"/>
<name>K3WCS8_GLOUD</name>
<evidence type="ECO:0000313" key="2">
    <source>
        <dbReference type="Proteomes" id="UP000019132"/>
    </source>
</evidence>
<protein>
    <submittedName>
        <fullName evidence="1">Uncharacterized protein</fullName>
    </submittedName>
</protein>
<dbReference type="InParanoid" id="K3WCS8"/>
<keyword evidence="2" id="KW-1185">Reference proteome</keyword>
<proteinExistence type="predicted"/>
<dbReference type="Proteomes" id="UP000019132">
    <property type="component" value="Unassembled WGS sequence"/>
</dbReference>
<sequence>MFLPLFNTFVCTFASGYELQNFATADIFALSNGSSSFRVSSSMLRISSGVSTSSSSSIFSSLDKISLVKKWNLK</sequence>
<reference evidence="1" key="3">
    <citation type="submission" date="2015-02" db="UniProtKB">
        <authorList>
            <consortium name="EnsemblProtists"/>
        </authorList>
    </citation>
    <scope>IDENTIFICATION</scope>
    <source>
        <strain evidence="1">DAOM BR144</strain>
    </source>
</reference>
<dbReference type="EMBL" id="GL376628">
    <property type="status" value="NOT_ANNOTATED_CDS"/>
    <property type="molecule type" value="Genomic_DNA"/>
</dbReference>
<organism evidence="1 2">
    <name type="scientific">Globisporangium ultimum (strain ATCC 200006 / CBS 805.95 / DAOM BR144)</name>
    <name type="common">Pythium ultimum</name>
    <dbReference type="NCBI Taxonomy" id="431595"/>
    <lineage>
        <taxon>Eukaryota</taxon>
        <taxon>Sar</taxon>
        <taxon>Stramenopiles</taxon>
        <taxon>Oomycota</taxon>
        <taxon>Peronosporomycetes</taxon>
        <taxon>Pythiales</taxon>
        <taxon>Pythiaceae</taxon>
        <taxon>Globisporangium</taxon>
    </lineage>
</organism>
<reference evidence="2" key="2">
    <citation type="submission" date="2010-04" db="EMBL/GenBank/DDBJ databases">
        <authorList>
            <person name="Buell R."/>
            <person name="Hamilton J."/>
            <person name="Hostetler J."/>
        </authorList>
    </citation>
    <scope>NUCLEOTIDE SEQUENCE [LARGE SCALE GENOMIC DNA]</scope>
    <source>
        <strain evidence="2">DAOM:BR144</strain>
    </source>
</reference>